<comment type="caution">
    <text evidence="4">The sequence shown here is derived from an EMBL/GenBank/DDBJ whole genome shotgun (WGS) entry which is preliminary data.</text>
</comment>
<organism evidence="4 5">
    <name type="scientific">Kipferlia bialata</name>
    <dbReference type="NCBI Taxonomy" id="797122"/>
    <lineage>
        <taxon>Eukaryota</taxon>
        <taxon>Metamonada</taxon>
        <taxon>Carpediemonas-like organisms</taxon>
        <taxon>Kipferlia</taxon>
    </lineage>
</organism>
<dbReference type="InterPro" id="IPR013320">
    <property type="entry name" value="ConA-like_dom_sf"/>
</dbReference>
<dbReference type="AlphaFoldDB" id="A0A9K3D1U4"/>
<name>A0A9K3D1U4_9EUKA</name>
<feature type="coiled-coil region" evidence="1">
    <location>
        <begin position="245"/>
        <end position="272"/>
    </location>
</feature>
<sequence length="497" mass="54488">ISLLQSFLAEDTSLDTHLERLKSYLPVAEGISGSMSALQQWLTEHTHDKLVSADCADLVDTLRDLAETFHSHLEVMQDLAFDPTCTLVSLRSVSALLDAVSRVDIVPLPPGTAALSLKGKRRFRQIEVANGLVRDLVDLAGPIIDREAEITDYSKRLSALQSAGQEGGETDSEEEGERERDLQQWATLDILGSASVSLLDALTASQGKARDMLKRLRDLGEEVTADDIREAKGDVTILGIQISKRRTSEEDKVKLRAQQAALEAEISDMETSLASRTEIFALLQPYLFLPSVAQALSVPLRERVVESGEQQHPCDWGEGWVVTEEGLVEGTLTLRESVALAKVPGGLIQFDQQPTTPPCLQFTDPRTVTRVSGGTGRTSYPQVLGDRVFTSGTHKWNVRVVHTGTCAFGVCCSSVEDPNGAVDWSKTWHVDQSFGGEPEVRTSFTDNDLITIHLDMESHTISFIRNGSETIGTLSSVASSVRPWFELHVEPVCLRIE</sequence>
<protein>
    <recommendedName>
        <fullName evidence="3">SPRY domain-containing protein</fullName>
    </recommendedName>
</protein>
<evidence type="ECO:0000313" key="4">
    <source>
        <dbReference type="EMBL" id="GIQ85774.1"/>
    </source>
</evidence>
<dbReference type="OrthoDB" id="295536at2759"/>
<feature type="region of interest" description="Disordered" evidence="2">
    <location>
        <begin position="160"/>
        <end position="179"/>
    </location>
</feature>
<feature type="domain" description="SPRY" evidence="3">
    <location>
        <begin position="394"/>
        <end position="488"/>
    </location>
</feature>
<dbReference type="SUPFAM" id="SSF49899">
    <property type="entry name" value="Concanavalin A-like lectins/glucanases"/>
    <property type="match status" value="1"/>
</dbReference>
<accession>A0A9K3D1U4</accession>
<evidence type="ECO:0000313" key="5">
    <source>
        <dbReference type="Proteomes" id="UP000265618"/>
    </source>
</evidence>
<dbReference type="InterPro" id="IPR003877">
    <property type="entry name" value="SPRY_dom"/>
</dbReference>
<keyword evidence="5" id="KW-1185">Reference proteome</keyword>
<dbReference type="Pfam" id="PF00622">
    <property type="entry name" value="SPRY"/>
    <property type="match status" value="1"/>
</dbReference>
<keyword evidence="1" id="KW-0175">Coiled coil</keyword>
<gene>
    <name evidence="4" type="ORF">KIPB_007502</name>
</gene>
<feature type="non-terminal residue" evidence="4">
    <location>
        <position position="1"/>
    </location>
</feature>
<evidence type="ECO:0000259" key="3">
    <source>
        <dbReference type="Pfam" id="PF00622"/>
    </source>
</evidence>
<dbReference type="EMBL" id="BDIP01002129">
    <property type="protein sequence ID" value="GIQ85774.1"/>
    <property type="molecule type" value="Genomic_DNA"/>
</dbReference>
<evidence type="ECO:0000256" key="2">
    <source>
        <dbReference type="SAM" id="MobiDB-lite"/>
    </source>
</evidence>
<dbReference type="Proteomes" id="UP000265618">
    <property type="component" value="Unassembled WGS sequence"/>
</dbReference>
<reference evidence="4 5" key="1">
    <citation type="journal article" date="2018" name="PLoS ONE">
        <title>The draft genome of Kipferlia bialata reveals reductive genome evolution in fornicate parasites.</title>
        <authorList>
            <person name="Tanifuji G."/>
            <person name="Takabayashi S."/>
            <person name="Kume K."/>
            <person name="Takagi M."/>
            <person name="Nakayama T."/>
            <person name="Kamikawa R."/>
            <person name="Inagaki Y."/>
            <person name="Hashimoto T."/>
        </authorList>
    </citation>
    <scope>NUCLEOTIDE SEQUENCE [LARGE SCALE GENOMIC DNA]</scope>
    <source>
        <strain evidence="4">NY0173</strain>
    </source>
</reference>
<dbReference type="Gene3D" id="2.60.120.920">
    <property type="match status" value="1"/>
</dbReference>
<evidence type="ECO:0000256" key="1">
    <source>
        <dbReference type="SAM" id="Coils"/>
    </source>
</evidence>
<proteinExistence type="predicted"/>
<dbReference type="InterPro" id="IPR043136">
    <property type="entry name" value="B30.2/SPRY_sf"/>
</dbReference>